<comment type="caution">
    <text evidence="1">The sequence shown here is derived from an EMBL/GenBank/DDBJ whole genome shotgun (WGS) entry which is preliminary data.</text>
</comment>
<dbReference type="STRING" id="33114.A0A2G2WDY4"/>
<gene>
    <name evidence="1" type="ORF">CQW23_17457</name>
</gene>
<dbReference type="AlphaFoldDB" id="A0A2G2WDY4"/>
<accession>A0A2G2WDY4</accession>
<reference evidence="1 2" key="1">
    <citation type="journal article" date="2017" name="Genome Biol.">
        <title>New reference genome sequences of hot pepper reveal the massive evolution of plant disease-resistance genes by retroduplication.</title>
        <authorList>
            <person name="Kim S."/>
            <person name="Park J."/>
            <person name="Yeom S.I."/>
            <person name="Kim Y.M."/>
            <person name="Seo E."/>
            <person name="Kim K.T."/>
            <person name="Kim M.S."/>
            <person name="Lee J.M."/>
            <person name="Cheong K."/>
            <person name="Shin H.S."/>
            <person name="Kim S.B."/>
            <person name="Han K."/>
            <person name="Lee J."/>
            <person name="Park M."/>
            <person name="Lee H.A."/>
            <person name="Lee H.Y."/>
            <person name="Lee Y."/>
            <person name="Oh S."/>
            <person name="Lee J.H."/>
            <person name="Choi E."/>
            <person name="Choi E."/>
            <person name="Lee S.E."/>
            <person name="Jeon J."/>
            <person name="Kim H."/>
            <person name="Choi G."/>
            <person name="Song H."/>
            <person name="Lee J."/>
            <person name="Lee S.C."/>
            <person name="Kwon J.K."/>
            <person name="Lee H.Y."/>
            <person name="Koo N."/>
            <person name="Hong Y."/>
            <person name="Kim R.W."/>
            <person name="Kang W.H."/>
            <person name="Huh J.H."/>
            <person name="Kang B.C."/>
            <person name="Yang T.J."/>
            <person name="Lee Y.H."/>
            <person name="Bennetzen J.L."/>
            <person name="Choi D."/>
        </authorList>
    </citation>
    <scope>NUCLEOTIDE SEQUENCE [LARGE SCALE GENOMIC DNA]</scope>
    <source>
        <strain evidence="2">cv. PBC81</strain>
    </source>
</reference>
<evidence type="ECO:0000313" key="2">
    <source>
        <dbReference type="Proteomes" id="UP000224567"/>
    </source>
</evidence>
<dbReference type="GO" id="GO:0005730">
    <property type="term" value="C:nucleolus"/>
    <property type="evidence" value="ECO:0007669"/>
    <property type="project" value="TreeGrafter"/>
</dbReference>
<dbReference type="PANTHER" id="PTHR10792:SF8">
    <property type="entry name" value="RIBOSOME BIOGENESIS PROTEIN RLP24-RELATED"/>
    <property type="match status" value="1"/>
</dbReference>
<dbReference type="GO" id="GO:0042273">
    <property type="term" value="P:ribosomal large subunit biogenesis"/>
    <property type="evidence" value="ECO:0007669"/>
    <property type="project" value="TreeGrafter"/>
</dbReference>
<dbReference type="InterPro" id="IPR056366">
    <property type="entry name" value="Ribosomal_eL24"/>
</dbReference>
<reference evidence="2" key="2">
    <citation type="journal article" date="2017" name="J. Anim. Genet.">
        <title>Multiple reference genome sequences of hot pepper reveal the massive evolution of plant disease resistance genes by retroduplication.</title>
        <authorList>
            <person name="Kim S."/>
            <person name="Park J."/>
            <person name="Yeom S.-I."/>
            <person name="Kim Y.-M."/>
            <person name="Seo E."/>
            <person name="Kim K.-T."/>
            <person name="Kim M.-S."/>
            <person name="Lee J.M."/>
            <person name="Cheong K."/>
            <person name="Shin H.-S."/>
            <person name="Kim S.-B."/>
            <person name="Han K."/>
            <person name="Lee J."/>
            <person name="Park M."/>
            <person name="Lee H.-A."/>
            <person name="Lee H.-Y."/>
            <person name="Lee Y."/>
            <person name="Oh S."/>
            <person name="Lee J.H."/>
            <person name="Choi E."/>
            <person name="Choi E."/>
            <person name="Lee S.E."/>
            <person name="Jeon J."/>
            <person name="Kim H."/>
            <person name="Choi G."/>
            <person name="Song H."/>
            <person name="Lee J."/>
            <person name="Lee S.-C."/>
            <person name="Kwon J.-K."/>
            <person name="Lee H.-Y."/>
            <person name="Koo N."/>
            <person name="Hong Y."/>
            <person name="Kim R.W."/>
            <person name="Kang W.-H."/>
            <person name="Huh J.H."/>
            <person name="Kang B.-C."/>
            <person name="Yang T.-J."/>
            <person name="Lee Y.-H."/>
            <person name="Bennetzen J.L."/>
            <person name="Choi D."/>
        </authorList>
    </citation>
    <scope>NUCLEOTIDE SEQUENCE [LARGE SCALE GENOMIC DNA]</scope>
    <source>
        <strain evidence="2">cv. PBC81</strain>
    </source>
</reference>
<protein>
    <submittedName>
        <fullName evidence="1">Ribosome biogenesis protein RLP24</fullName>
    </submittedName>
</protein>
<organism evidence="1 2">
    <name type="scientific">Capsicum baccatum</name>
    <name type="common">Peruvian pepper</name>
    <dbReference type="NCBI Taxonomy" id="33114"/>
    <lineage>
        <taxon>Eukaryota</taxon>
        <taxon>Viridiplantae</taxon>
        <taxon>Streptophyta</taxon>
        <taxon>Embryophyta</taxon>
        <taxon>Tracheophyta</taxon>
        <taxon>Spermatophyta</taxon>
        <taxon>Magnoliopsida</taxon>
        <taxon>eudicotyledons</taxon>
        <taxon>Gunneridae</taxon>
        <taxon>Pentapetalae</taxon>
        <taxon>asterids</taxon>
        <taxon>lamiids</taxon>
        <taxon>Solanales</taxon>
        <taxon>Solanaceae</taxon>
        <taxon>Solanoideae</taxon>
        <taxon>Capsiceae</taxon>
        <taxon>Capsicum</taxon>
    </lineage>
</organism>
<name>A0A2G2WDY4_CAPBA</name>
<dbReference type="Proteomes" id="UP000224567">
    <property type="component" value="Unassembled WGS sequence"/>
</dbReference>
<keyword evidence="2" id="KW-1185">Reference proteome</keyword>
<dbReference type="OrthoDB" id="10262490at2759"/>
<dbReference type="EMBL" id="MLFT02000007">
    <property type="protein sequence ID" value="PHT43432.1"/>
    <property type="molecule type" value="Genomic_DNA"/>
</dbReference>
<dbReference type="PANTHER" id="PTHR10792">
    <property type="entry name" value="60S RIBOSOMAL PROTEIN L24"/>
    <property type="match status" value="1"/>
</dbReference>
<evidence type="ECO:0000313" key="1">
    <source>
        <dbReference type="EMBL" id="PHT43432.1"/>
    </source>
</evidence>
<sequence length="129" mass="15373">MRSRCYKALEMKMKAKDSTFEFERKRNRPKRYDRNVTDNTLKAIKKIDKIRVYREERHIAKRMKGKKAKDQREAAKELEQNIHLIEAPAAPNKEPSLTLPAKVPVTQKQSRKIAWRNDYFATYTLMFSN</sequence>
<dbReference type="GO" id="GO:0003735">
    <property type="term" value="F:structural constituent of ribosome"/>
    <property type="evidence" value="ECO:0007669"/>
    <property type="project" value="InterPro"/>
</dbReference>
<proteinExistence type="predicted"/>